<accession>A0AAW1HV99</accession>
<feature type="region of interest" description="Disordered" evidence="1">
    <location>
        <begin position="16"/>
        <end position="40"/>
    </location>
</feature>
<protein>
    <submittedName>
        <fullName evidence="2">Uncharacterized protein</fullName>
    </submittedName>
</protein>
<evidence type="ECO:0000256" key="1">
    <source>
        <dbReference type="SAM" id="MobiDB-lite"/>
    </source>
</evidence>
<comment type="caution">
    <text evidence="2">The sequence shown here is derived from an EMBL/GenBank/DDBJ whole genome shotgun (WGS) entry which is preliminary data.</text>
</comment>
<name>A0AAW1HV99_POPJA</name>
<proteinExistence type="predicted"/>
<gene>
    <name evidence="2" type="ORF">QE152_g39165</name>
</gene>
<dbReference type="EMBL" id="JASPKY010000911">
    <property type="protein sequence ID" value="KAK9680341.1"/>
    <property type="molecule type" value="Genomic_DNA"/>
</dbReference>
<feature type="compositionally biased region" description="Acidic residues" evidence="1">
    <location>
        <begin position="16"/>
        <end position="29"/>
    </location>
</feature>
<evidence type="ECO:0000313" key="2">
    <source>
        <dbReference type="EMBL" id="KAK9680341.1"/>
    </source>
</evidence>
<feature type="compositionally biased region" description="Basic and acidic residues" evidence="1">
    <location>
        <begin position="30"/>
        <end position="40"/>
    </location>
</feature>
<sequence>MAKLWIEHFKGLLFDEATEDESEGMDEESCEKGEEEPSKEEIMQIISKAKNGKSPGKDGMSVELIKVFGSYLKEYCKQCRLHIDEETHM</sequence>
<dbReference type="AlphaFoldDB" id="A0AAW1HV99"/>
<organism evidence="2 3">
    <name type="scientific">Popillia japonica</name>
    <name type="common">Japanese beetle</name>
    <dbReference type="NCBI Taxonomy" id="7064"/>
    <lineage>
        <taxon>Eukaryota</taxon>
        <taxon>Metazoa</taxon>
        <taxon>Ecdysozoa</taxon>
        <taxon>Arthropoda</taxon>
        <taxon>Hexapoda</taxon>
        <taxon>Insecta</taxon>
        <taxon>Pterygota</taxon>
        <taxon>Neoptera</taxon>
        <taxon>Endopterygota</taxon>
        <taxon>Coleoptera</taxon>
        <taxon>Polyphaga</taxon>
        <taxon>Scarabaeiformia</taxon>
        <taxon>Scarabaeidae</taxon>
        <taxon>Rutelinae</taxon>
        <taxon>Popillia</taxon>
    </lineage>
</organism>
<keyword evidence="3" id="KW-1185">Reference proteome</keyword>
<reference evidence="2 3" key="1">
    <citation type="journal article" date="2024" name="BMC Genomics">
        <title>De novo assembly and annotation of Popillia japonica's genome with initial clues to its potential as an invasive pest.</title>
        <authorList>
            <person name="Cucini C."/>
            <person name="Boschi S."/>
            <person name="Funari R."/>
            <person name="Cardaioli E."/>
            <person name="Iannotti N."/>
            <person name="Marturano G."/>
            <person name="Paoli F."/>
            <person name="Bruttini M."/>
            <person name="Carapelli A."/>
            <person name="Frati F."/>
            <person name="Nardi F."/>
        </authorList>
    </citation>
    <scope>NUCLEOTIDE SEQUENCE [LARGE SCALE GENOMIC DNA]</scope>
    <source>
        <strain evidence="2">DMR45628</strain>
    </source>
</reference>
<evidence type="ECO:0000313" key="3">
    <source>
        <dbReference type="Proteomes" id="UP001458880"/>
    </source>
</evidence>
<dbReference type="Proteomes" id="UP001458880">
    <property type="component" value="Unassembled WGS sequence"/>
</dbReference>